<evidence type="ECO:0000256" key="5">
    <source>
        <dbReference type="ARBA" id="ARBA00022842"/>
    </source>
</evidence>
<evidence type="ECO:0000256" key="2">
    <source>
        <dbReference type="ARBA" id="ARBA00001946"/>
    </source>
</evidence>
<evidence type="ECO:0000256" key="3">
    <source>
        <dbReference type="ARBA" id="ARBA00022723"/>
    </source>
</evidence>
<keyword evidence="6" id="KW-0464">Manganese</keyword>
<dbReference type="OrthoDB" id="7183442at2"/>
<dbReference type="GO" id="GO:0046872">
    <property type="term" value="F:metal ion binding"/>
    <property type="evidence" value="ECO:0007669"/>
    <property type="project" value="UniProtKB-KW"/>
</dbReference>
<name>A0A147I6K8_9SPHN</name>
<dbReference type="AlphaFoldDB" id="A0A147I6K8"/>
<dbReference type="GO" id="GO:0016818">
    <property type="term" value="F:hydrolase activity, acting on acid anhydrides, in phosphorus-containing anhydrides"/>
    <property type="evidence" value="ECO:0007669"/>
    <property type="project" value="InterPro"/>
</dbReference>
<keyword evidence="8" id="KW-1185">Reference proteome</keyword>
<comment type="cofactor">
    <cofactor evidence="2">
        <name>Mg(2+)</name>
        <dbReference type="ChEBI" id="CHEBI:18420"/>
    </cofactor>
</comment>
<comment type="cofactor">
    <cofactor evidence="1">
        <name>Mn(2+)</name>
        <dbReference type="ChEBI" id="CHEBI:29035"/>
    </cofactor>
</comment>
<comment type="caution">
    <text evidence="7">The sequence shown here is derived from an EMBL/GenBank/DDBJ whole genome shotgun (WGS) entry which is preliminary data.</text>
</comment>
<evidence type="ECO:0000256" key="6">
    <source>
        <dbReference type="ARBA" id="ARBA00023211"/>
    </source>
</evidence>
<keyword evidence="4 7" id="KW-0378">Hydrolase</keyword>
<gene>
    <name evidence="7" type="ORF">NS334_04180</name>
</gene>
<keyword evidence="5" id="KW-0460">Magnesium</keyword>
<evidence type="ECO:0000313" key="7">
    <source>
        <dbReference type="EMBL" id="KTT74598.1"/>
    </source>
</evidence>
<dbReference type="RefSeq" id="WP_058754727.1">
    <property type="nucleotide sequence ID" value="NZ_LDTB01000010.1"/>
</dbReference>
<proteinExistence type="predicted"/>
<dbReference type="PATRIC" id="fig|869719.3.peg.214"/>
<dbReference type="PANTHER" id="PTHR12318:SF0">
    <property type="entry name" value="ACYL-COENZYME A DIPHOSPHATASE NUDT19"/>
    <property type="match status" value="1"/>
</dbReference>
<keyword evidence="3" id="KW-0479">Metal-binding</keyword>
<dbReference type="InterPro" id="IPR015797">
    <property type="entry name" value="NUDIX_hydrolase-like_dom_sf"/>
</dbReference>
<sequence length="259" mass="27992">MTRPSPALNDADAIPAATLVVMRDRSPGPPDLLFVERATAMAFAAGATVFPGGRVDAQDRLLAEALGGSDIEDTAARIAAIRETIEETGLAIGLTPGTDADTVRRIRAALAGGLTLAAILAEEGLGIDPDVLVPFARWRPPHGLVRRFDTRFFLVRWPIDSPAPEVDGTENTRLFWGGAQSVLEAADAGRVSIIFPTRRNLERLARFASYDAAAAHARATPQRLVEPWSEWRDGEEYLCIPDDLGYPVTAERRADARRG</sequence>
<accession>A0A147I6K8</accession>
<evidence type="ECO:0000256" key="1">
    <source>
        <dbReference type="ARBA" id="ARBA00001936"/>
    </source>
</evidence>
<dbReference type="EMBL" id="LDTB01000010">
    <property type="protein sequence ID" value="KTT74598.1"/>
    <property type="molecule type" value="Genomic_DNA"/>
</dbReference>
<reference evidence="7 8" key="1">
    <citation type="journal article" date="2016" name="Front. Microbiol.">
        <title>Genomic Resource of Rice Seed Associated Bacteria.</title>
        <authorList>
            <person name="Midha S."/>
            <person name="Bansal K."/>
            <person name="Sharma S."/>
            <person name="Kumar N."/>
            <person name="Patil P.P."/>
            <person name="Chaudhry V."/>
            <person name="Patil P.B."/>
        </authorList>
    </citation>
    <scope>NUCLEOTIDE SEQUENCE [LARGE SCALE GENOMIC DNA]</scope>
    <source>
        <strain evidence="7 8">NS334</strain>
    </source>
</reference>
<evidence type="ECO:0000256" key="4">
    <source>
        <dbReference type="ARBA" id="ARBA00022801"/>
    </source>
</evidence>
<dbReference type="SUPFAM" id="SSF55811">
    <property type="entry name" value="Nudix"/>
    <property type="match status" value="1"/>
</dbReference>
<dbReference type="Proteomes" id="UP000074310">
    <property type="component" value="Unassembled WGS sequence"/>
</dbReference>
<dbReference type="Gene3D" id="3.90.79.10">
    <property type="entry name" value="Nucleoside Triphosphate Pyrophosphohydrolase"/>
    <property type="match status" value="1"/>
</dbReference>
<organism evidence="7 8">
    <name type="scientific">Sphingomonas endophytica</name>
    <dbReference type="NCBI Taxonomy" id="869719"/>
    <lineage>
        <taxon>Bacteria</taxon>
        <taxon>Pseudomonadati</taxon>
        <taxon>Pseudomonadota</taxon>
        <taxon>Alphaproteobacteria</taxon>
        <taxon>Sphingomonadales</taxon>
        <taxon>Sphingomonadaceae</taxon>
        <taxon>Sphingomonas</taxon>
    </lineage>
</organism>
<protein>
    <submittedName>
        <fullName evidence="7">NUDIX hydrolase</fullName>
    </submittedName>
</protein>
<evidence type="ECO:0000313" key="8">
    <source>
        <dbReference type="Proteomes" id="UP000074310"/>
    </source>
</evidence>
<dbReference type="InterPro" id="IPR039121">
    <property type="entry name" value="NUDT19"/>
</dbReference>
<dbReference type="PANTHER" id="PTHR12318">
    <property type="entry name" value="TESTOSTERONE-REGULATED PROTEIN RP2"/>
    <property type="match status" value="1"/>
</dbReference>